<protein>
    <submittedName>
        <fullName evidence="3">3-oxoacyl-ACP reductase</fullName>
    </submittedName>
</protein>
<evidence type="ECO:0000313" key="4">
    <source>
        <dbReference type="Proteomes" id="UP000597656"/>
    </source>
</evidence>
<dbReference type="EMBL" id="BMNC01000006">
    <property type="protein sequence ID" value="GGN02100.1"/>
    <property type="molecule type" value="Genomic_DNA"/>
</dbReference>
<comment type="caution">
    <text evidence="3">The sequence shown here is derived from an EMBL/GenBank/DDBJ whole genome shotgun (WGS) entry which is preliminary data.</text>
</comment>
<dbReference type="InterPro" id="IPR036291">
    <property type="entry name" value="NAD(P)-bd_dom_sf"/>
</dbReference>
<evidence type="ECO:0000256" key="2">
    <source>
        <dbReference type="ARBA" id="ARBA00023002"/>
    </source>
</evidence>
<proteinExistence type="inferred from homology"/>
<sequence>MEARLAGTDRGRRGRGRRSARGVALGVSLPGMTGEPMNLDGKIAVIYGAGTIGGAIASAFARAGAEVHLAARTEASLKAKAEELGVAYAVVDALDERSVDEHAATLDRIDISVNVISDNDVQGTPLHEMSVDDYLSPVVTNVRSKFLTARAAARHMIRQGGGVILFFGGTSDGRVHRRWQLGGLVAAFDAVEAMRRQLAAELGPHGVRTVTLQTGGIPESIPESFRDQVEPDIVGQTALGRAATLEDVGRAAVFAASDWGRTITGAQVNITCGAILS</sequence>
<dbReference type="PANTHER" id="PTHR43477">
    <property type="entry name" value="DIHYDROANTICAPSIN 7-DEHYDROGENASE"/>
    <property type="match status" value="1"/>
</dbReference>
<evidence type="ECO:0000313" key="3">
    <source>
        <dbReference type="EMBL" id="GGN02100.1"/>
    </source>
</evidence>
<dbReference type="PANTHER" id="PTHR43477:SF1">
    <property type="entry name" value="DIHYDROANTICAPSIN 7-DEHYDROGENASE"/>
    <property type="match status" value="1"/>
</dbReference>
<dbReference type="PRINTS" id="PR00081">
    <property type="entry name" value="GDHRDH"/>
</dbReference>
<dbReference type="SUPFAM" id="SSF51735">
    <property type="entry name" value="NAD(P)-binding Rossmann-fold domains"/>
    <property type="match status" value="1"/>
</dbReference>
<dbReference type="InterPro" id="IPR051122">
    <property type="entry name" value="SDR_DHRS6-like"/>
</dbReference>
<keyword evidence="4" id="KW-1185">Reference proteome</keyword>
<dbReference type="InterPro" id="IPR002347">
    <property type="entry name" value="SDR_fam"/>
</dbReference>
<name>A0ABQ2I9J0_9PSEU</name>
<dbReference type="Proteomes" id="UP000597656">
    <property type="component" value="Unassembled WGS sequence"/>
</dbReference>
<dbReference type="CDD" id="cd05233">
    <property type="entry name" value="SDR_c"/>
    <property type="match status" value="1"/>
</dbReference>
<dbReference type="Pfam" id="PF13561">
    <property type="entry name" value="adh_short_C2"/>
    <property type="match status" value="1"/>
</dbReference>
<gene>
    <name evidence="3" type="primary">fabG</name>
    <name evidence="3" type="ORF">GCM10011609_46130</name>
</gene>
<reference evidence="4" key="1">
    <citation type="journal article" date="2019" name="Int. J. Syst. Evol. Microbiol.">
        <title>The Global Catalogue of Microorganisms (GCM) 10K type strain sequencing project: providing services to taxonomists for standard genome sequencing and annotation.</title>
        <authorList>
            <consortium name="The Broad Institute Genomics Platform"/>
            <consortium name="The Broad Institute Genome Sequencing Center for Infectious Disease"/>
            <person name="Wu L."/>
            <person name="Ma J."/>
        </authorList>
    </citation>
    <scope>NUCLEOTIDE SEQUENCE [LARGE SCALE GENOMIC DNA]</scope>
    <source>
        <strain evidence="4">CGMCC 4.7319</strain>
    </source>
</reference>
<keyword evidence="2" id="KW-0560">Oxidoreductase</keyword>
<organism evidence="3 4">
    <name type="scientific">Lentzea pudingi</name>
    <dbReference type="NCBI Taxonomy" id="1789439"/>
    <lineage>
        <taxon>Bacteria</taxon>
        <taxon>Bacillati</taxon>
        <taxon>Actinomycetota</taxon>
        <taxon>Actinomycetes</taxon>
        <taxon>Pseudonocardiales</taxon>
        <taxon>Pseudonocardiaceae</taxon>
        <taxon>Lentzea</taxon>
    </lineage>
</organism>
<dbReference type="Gene3D" id="3.40.50.720">
    <property type="entry name" value="NAD(P)-binding Rossmann-like Domain"/>
    <property type="match status" value="1"/>
</dbReference>
<accession>A0ABQ2I9J0</accession>
<evidence type="ECO:0000256" key="1">
    <source>
        <dbReference type="ARBA" id="ARBA00006484"/>
    </source>
</evidence>
<comment type="similarity">
    <text evidence="1">Belongs to the short-chain dehydrogenases/reductases (SDR) family.</text>
</comment>